<reference evidence="2" key="1">
    <citation type="submission" date="2017-10" db="EMBL/GenBank/DDBJ databases">
        <title>Paulinella longichromatophora chromatophore genome.</title>
        <authorList>
            <person name="Lhee D."/>
            <person name="Yoon H.S."/>
        </authorList>
    </citation>
    <scope>NUCLEOTIDE SEQUENCE</scope>
</reference>
<feature type="transmembrane region" description="Helical" evidence="1">
    <location>
        <begin position="61"/>
        <end position="80"/>
    </location>
</feature>
<organism evidence="2">
    <name type="scientific">Paulinella longichromatophora</name>
    <dbReference type="NCBI Taxonomy" id="1708747"/>
    <lineage>
        <taxon>Eukaryota</taxon>
        <taxon>Sar</taxon>
        <taxon>Rhizaria</taxon>
        <taxon>Cercozoa</taxon>
        <taxon>Imbricatea</taxon>
        <taxon>Silicofilosea</taxon>
        <taxon>Euglyphida</taxon>
        <taxon>Paulinellidae</taxon>
        <taxon>Paulinella</taxon>
    </lineage>
</organism>
<dbReference type="EMBL" id="MG264610">
    <property type="protein sequence ID" value="AUG32707.1"/>
    <property type="molecule type" value="Genomic_DNA"/>
</dbReference>
<geneLocation type="plastid" evidence="2"/>
<keyword evidence="2" id="KW-0934">Plastid</keyword>
<feature type="transmembrane region" description="Helical" evidence="1">
    <location>
        <begin position="37"/>
        <end position="55"/>
    </location>
</feature>
<keyword evidence="1" id="KW-1133">Transmembrane helix</keyword>
<protein>
    <submittedName>
        <fullName evidence="2">Uncharacterized protein</fullName>
    </submittedName>
</protein>
<evidence type="ECO:0000313" key="2">
    <source>
        <dbReference type="EMBL" id="AUG32707.1"/>
    </source>
</evidence>
<name>A0A2H4ZQA0_9EUKA</name>
<gene>
    <name evidence="2" type="ORF">PLO_734</name>
</gene>
<evidence type="ECO:0000256" key="1">
    <source>
        <dbReference type="SAM" id="Phobius"/>
    </source>
</evidence>
<keyword evidence="1" id="KW-0472">Membrane</keyword>
<proteinExistence type="predicted"/>
<accession>A0A2H4ZQA0</accession>
<dbReference type="AlphaFoldDB" id="A0A2H4ZQA0"/>
<keyword evidence="1" id="KW-0812">Transmembrane</keyword>
<sequence>MLIPIKANELWKLIPAVATGSQFGNCTNDPRTILQRVLVAIIGGVISLLISQSQLSIHWSPIWLIISFVFFLYLLWGPILKAGRLNAELRKYPAAAIFKGSISNTYTREQVEDRREQASPEGILELVENRRTLLCIELEDEDGYLGEIQFPMNKKHQDIRNGLVIYCVVLSEYSNFSRINAITDAWLPSLKIWVGTYPYLLRPVFEEMCLHSLNY</sequence>